<reference evidence="2" key="1">
    <citation type="journal article" date="2020" name="Stud. Mycol.">
        <title>101 Dothideomycetes genomes: a test case for predicting lifestyles and emergence of pathogens.</title>
        <authorList>
            <person name="Haridas S."/>
            <person name="Albert R."/>
            <person name="Binder M."/>
            <person name="Bloem J."/>
            <person name="Labutti K."/>
            <person name="Salamov A."/>
            <person name="Andreopoulos B."/>
            <person name="Baker S."/>
            <person name="Barry K."/>
            <person name="Bills G."/>
            <person name="Bluhm B."/>
            <person name="Cannon C."/>
            <person name="Castanera R."/>
            <person name="Culley D."/>
            <person name="Daum C."/>
            <person name="Ezra D."/>
            <person name="Gonzalez J."/>
            <person name="Henrissat B."/>
            <person name="Kuo A."/>
            <person name="Liang C."/>
            <person name="Lipzen A."/>
            <person name="Lutzoni F."/>
            <person name="Magnuson J."/>
            <person name="Mondo S."/>
            <person name="Nolan M."/>
            <person name="Ohm R."/>
            <person name="Pangilinan J."/>
            <person name="Park H.-J."/>
            <person name="Ramirez L."/>
            <person name="Alfaro M."/>
            <person name="Sun H."/>
            <person name="Tritt A."/>
            <person name="Yoshinaga Y."/>
            <person name="Zwiers L.-H."/>
            <person name="Turgeon B."/>
            <person name="Goodwin S."/>
            <person name="Spatafora J."/>
            <person name="Crous P."/>
            <person name="Grigoriev I."/>
        </authorList>
    </citation>
    <scope>NUCLEOTIDE SEQUENCE</scope>
    <source>
        <strain evidence="2">CBS 207.26</strain>
    </source>
</reference>
<dbReference type="EMBL" id="ML994610">
    <property type="protein sequence ID" value="KAF2195218.1"/>
    <property type="molecule type" value="Genomic_DNA"/>
</dbReference>
<keyword evidence="1" id="KW-0812">Transmembrane</keyword>
<dbReference type="OrthoDB" id="407617at2759"/>
<organism evidence="2 3">
    <name type="scientific">Zopfia rhizophila CBS 207.26</name>
    <dbReference type="NCBI Taxonomy" id="1314779"/>
    <lineage>
        <taxon>Eukaryota</taxon>
        <taxon>Fungi</taxon>
        <taxon>Dikarya</taxon>
        <taxon>Ascomycota</taxon>
        <taxon>Pezizomycotina</taxon>
        <taxon>Dothideomycetes</taxon>
        <taxon>Dothideomycetes incertae sedis</taxon>
        <taxon>Zopfiaceae</taxon>
        <taxon>Zopfia</taxon>
    </lineage>
</organism>
<feature type="transmembrane region" description="Helical" evidence="1">
    <location>
        <begin position="88"/>
        <end position="107"/>
    </location>
</feature>
<evidence type="ECO:0000256" key="1">
    <source>
        <dbReference type="SAM" id="Phobius"/>
    </source>
</evidence>
<accession>A0A6A6EWQ5</accession>
<keyword evidence="1" id="KW-1133">Transmembrane helix</keyword>
<evidence type="ECO:0000313" key="2">
    <source>
        <dbReference type="EMBL" id="KAF2195218.1"/>
    </source>
</evidence>
<feature type="transmembrane region" description="Helical" evidence="1">
    <location>
        <begin position="113"/>
        <end position="132"/>
    </location>
</feature>
<dbReference type="Proteomes" id="UP000800200">
    <property type="component" value="Unassembled WGS sequence"/>
</dbReference>
<name>A0A6A6EWQ5_9PEZI</name>
<sequence length="153" mass="16817">MNVPAAVNVLGTMGPTTLMMLWAWAGVPLGVYNISSWVVYRAALVIALRIAHDRDTNLPATLMAVLSAILPAADVLRHYWDIYVHLTARGISFIFVGIGAAGDLFSLVHGSELILWIGVFACESYYNLVPWVKKRLRRKSGEPITLHDLPSST</sequence>
<proteinExistence type="predicted"/>
<protein>
    <submittedName>
        <fullName evidence="2">Uncharacterized protein</fullName>
    </submittedName>
</protein>
<keyword evidence="1" id="KW-0472">Membrane</keyword>
<dbReference type="AlphaFoldDB" id="A0A6A6EWQ5"/>
<keyword evidence="3" id="KW-1185">Reference proteome</keyword>
<evidence type="ECO:0000313" key="3">
    <source>
        <dbReference type="Proteomes" id="UP000800200"/>
    </source>
</evidence>
<gene>
    <name evidence="2" type="ORF">K469DRAFT_722491</name>
</gene>